<dbReference type="FunFam" id="3.60.21.10:FF:000020">
    <property type="entry name" value="NT5E isoform 4"/>
    <property type="match status" value="1"/>
</dbReference>
<keyword evidence="3 8" id="KW-0732">Signal</keyword>
<keyword evidence="7" id="KW-0472">Membrane</keyword>
<evidence type="ECO:0000256" key="8">
    <source>
        <dbReference type="SAM" id="SignalP"/>
    </source>
</evidence>
<evidence type="ECO:0000256" key="5">
    <source>
        <dbReference type="ARBA" id="ARBA00022801"/>
    </source>
</evidence>
<dbReference type="EMBL" id="LT882684">
    <property type="protein sequence ID" value="SMY27704.1"/>
    <property type="molecule type" value="Genomic_DNA"/>
</dbReference>
<keyword evidence="4" id="KW-0547">Nucleotide-binding</keyword>
<evidence type="ECO:0000259" key="10">
    <source>
        <dbReference type="Pfam" id="PF02872"/>
    </source>
</evidence>
<gene>
    <name evidence="11" type="ORF">ZT1A5_G9149</name>
</gene>
<dbReference type="InterPro" id="IPR004843">
    <property type="entry name" value="Calcineurin-like_PHP"/>
</dbReference>
<evidence type="ECO:0000313" key="12">
    <source>
        <dbReference type="Proteomes" id="UP000215453"/>
    </source>
</evidence>
<evidence type="ECO:0000259" key="9">
    <source>
        <dbReference type="Pfam" id="PF00149"/>
    </source>
</evidence>
<dbReference type="InterPro" id="IPR008334">
    <property type="entry name" value="5'-Nucleotdase_C"/>
</dbReference>
<dbReference type="GO" id="GO:0016788">
    <property type="term" value="F:hydrolase activity, acting on ester bonds"/>
    <property type="evidence" value="ECO:0007669"/>
    <property type="project" value="InterPro"/>
</dbReference>
<dbReference type="InterPro" id="IPR006179">
    <property type="entry name" value="5_nucleotidase/apyrase"/>
</dbReference>
<feature type="domain" description="5'-Nucleotidase C-terminal" evidence="10">
    <location>
        <begin position="345"/>
        <end position="503"/>
    </location>
</feature>
<feature type="transmembrane region" description="Helical" evidence="7">
    <location>
        <begin position="753"/>
        <end position="774"/>
    </location>
</feature>
<dbReference type="GO" id="GO:0000166">
    <property type="term" value="F:nucleotide binding"/>
    <property type="evidence" value="ECO:0007669"/>
    <property type="project" value="UniProtKB-KW"/>
</dbReference>
<evidence type="ECO:0000313" key="11">
    <source>
        <dbReference type="EMBL" id="SMY27704.1"/>
    </source>
</evidence>
<dbReference type="CDD" id="cd07409">
    <property type="entry name" value="MPP_CD73_N"/>
    <property type="match status" value="1"/>
</dbReference>
<dbReference type="AlphaFoldDB" id="A0A1Y6LTG6"/>
<evidence type="ECO:0000256" key="1">
    <source>
        <dbReference type="ARBA" id="ARBA00006654"/>
    </source>
</evidence>
<comment type="similarity">
    <text evidence="1">Belongs to the 5'-nucleotidase family.</text>
</comment>
<dbReference type="Pfam" id="PF00149">
    <property type="entry name" value="Metallophos"/>
    <property type="match status" value="1"/>
</dbReference>
<dbReference type="PANTHER" id="PTHR11575">
    <property type="entry name" value="5'-NUCLEOTIDASE-RELATED"/>
    <property type="match status" value="1"/>
</dbReference>
<dbReference type="Gene3D" id="3.90.780.10">
    <property type="entry name" value="5'-Nucleotidase, C-terminal domain"/>
    <property type="match status" value="1"/>
</dbReference>
<dbReference type="GO" id="GO:0046872">
    <property type="term" value="F:metal ion binding"/>
    <property type="evidence" value="ECO:0007669"/>
    <property type="project" value="UniProtKB-KW"/>
</dbReference>
<protein>
    <recommendedName>
        <fullName evidence="13">5'-Nucleotidase C-terminal domain-containing protein</fullName>
    </recommendedName>
</protein>
<evidence type="ECO:0000256" key="7">
    <source>
        <dbReference type="SAM" id="Phobius"/>
    </source>
</evidence>
<feature type="region of interest" description="Disordered" evidence="6">
    <location>
        <begin position="545"/>
        <end position="571"/>
    </location>
</feature>
<feature type="domain" description="Calcineurin-like phosphoesterase" evidence="9">
    <location>
        <begin position="46"/>
        <end position="257"/>
    </location>
</feature>
<evidence type="ECO:0000256" key="3">
    <source>
        <dbReference type="ARBA" id="ARBA00022729"/>
    </source>
</evidence>
<keyword evidence="7" id="KW-1133">Transmembrane helix</keyword>
<dbReference type="PANTHER" id="PTHR11575:SF24">
    <property type="entry name" value="5'-NUCLEOTIDASE"/>
    <property type="match status" value="1"/>
</dbReference>
<dbReference type="InterPro" id="IPR036907">
    <property type="entry name" value="5'-Nucleotdase_C_sf"/>
</dbReference>
<proteinExistence type="inferred from homology"/>
<dbReference type="InterPro" id="IPR006146">
    <property type="entry name" value="5'-Nucleotdase_CS"/>
</dbReference>
<dbReference type="SUPFAM" id="SSF56300">
    <property type="entry name" value="Metallo-dependent phosphatases"/>
    <property type="match status" value="1"/>
</dbReference>
<keyword evidence="7" id="KW-0812">Transmembrane</keyword>
<feature type="chain" id="PRO_5012825559" description="5'-Nucleotidase C-terminal domain-containing protein" evidence="8">
    <location>
        <begin position="22"/>
        <end position="788"/>
    </location>
</feature>
<accession>A0A1Y6LTG6</accession>
<dbReference type="Gene3D" id="3.60.21.10">
    <property type="match status" value="1"/>
</dbReference>
<dbReference type="Pfam" id="PF02872">
    <property type="entry name" value="5_nucleotid_C"/>
    <property type="match status" value="1"/>
</dbReference>
<dbReference type="Proteomes" id="UP000215453">
    <property type="component" value="Chromosome 9"/>
</dbReference>
<feature type="signal peptide" evidence="8">
    <location>
        <begin position="1"/>
        <end position="21"/>
    </location>
</feature>
<dbReference type="PROSITE" id="PS00786">
    <property type="entry name" value="5_NUCLEOTIDASE_2"/>
    <property type="match status" value="1"/>
</dbReference>
<dbReference type="GO" id="GO:0009166">
    <property type="term" value="P:nucleotide catabolic process"/>
    <property type="evidence" value="ECO:0007669"/>
    <property type="project" value="InterPro"/>
</dbReference>
<evidence type="ECO:0000256" key="6">
    <source>
        <dbReference type="SAM" id="MobiDB-lite"/>
    </source>
</evidence>
<keyword evidence="2" id="KW-0479">Metal-binding</keyword>
<dbReference type="PRINTS" id="PR01607">
    <property type="entry name" value="APYRASEFAMLY"/>
</dbReference>
<reference evidence="11 12" key="1">
    <citation type="submission" date="2016-10" db="EMBL/GenBank/DDBJ databases">
        <authorList>
            <person name="Varghese N."/>
        </authorList>
    </citation>
    <scope>NUCLEOTIDE SEQUENCE [LARGE SCALE GENOMIC DNA]</scope>
</reference>
<organism evidence="11 12">
    <name type="scientific">Zymoseptoria tritici ST99CH_1A5</name>
    <dbReference type="NCBI Taxonomy" id="1276529"/>
    <lineage>
        <taxon>Eukaryota</taxon>
        <taxon>Fungi</taxon>
        <taxon>Dikarya</taxon>
        <taxon>Ascomycota</taxon>
        <taxon>Pezizomycotina</taxon>
        <taxon>Dothideomycetes</taxon>
        <taxon>Dothideomycetidae</taxon>
        <taxon>Mycosphaerellales</taxon>
        <taxon>Mycosphaerellaceae</taxon>
        <taxon>Zymoseptoria</taxon>
    </lineage>
</organism>
<dbReference type="SUPFAM" id="SSF55816">
    <property type="entry name" value="5'-nucleotidase (syn. UDP-sugar hydrolase), C-terminal domain"/>
    <property type="match status" value="1"/>
</dbReference>
<name>A0A1Y6LTG6_ZYMTR</name>
<keyword evidence="5" id="KW-0378">Hydrolase</keyword>
<evidence type="ECO:0000256" key="4">
    <source>
        <dbReference type="ARBA" id="ARBA00022741"/>
    </source>
</evidence>
<dbReference type="InterPro" id="IPR029052">
    <property type="entry name" value="Metallo-depent_PP-like"/>
</dbReference>
<sequence>MGFSWATGAACAILAATAVSAEDVLYSERRLNKRYIDGNGNWNQSFFHINDVHAHLDEFRSSGTDCTDPTRGCFGGYSRVATVVNERRPVLNSSLFLNAGDEFQGTLFYSYYGGEKIAETLNQLGFDGMTLGNHEFDGGDDMLGAFLENLTFPIISANIKSDNPILNATIVPYHIYPEFDLAVIGVTTEDVPNIANPGNGTIFTDVVEAVQGAINELRDIHNITRIAALTHIGYDQDQILAAETTGLHLIMGGHSHTLLGDMEDAEGKYPTIIRNQDDEEVFVVTAYRWGEYLGYIDVTYDNEGKILEYHGAPIHLTNETEQNSTLQAQIDEWRVPFEAFAAEEIGQSNVILDQETCQEQECLLGDFMADAMLAYRRNTSDEADFAIINAGGIRATIDEGAITRGEVLTSFPFGNAVVEITISGDDLWSVLEGIVTGVNQVNGDEVTSFFQVSQGIKVEYNPENNNGSRLVSVTIGDEPLNREEDYNVVTLDFIAGGGDNFFDMQFPDAVSLATQDEVLTAYIQQQSPVDIELDGRIAVVNGQANTTTGASNGTTGGAAGNTTGSAPEEQQGAATRIGGTVLGSALFAAMTKPWHFSGFGGITRHSILKARHKVRYSTGTRSHTSQDPLVLINPSNSGTRYPKLKKYTSLHFQASSRTDHNIMTNYQEGTTDIKAFTTSQHMFASPSTMPTALHEQRNTANFTSALKHALGHPSTLPGFLRTTYRDVVGYYAGQDVGELDRGEMAEMIVSLRWMVMGMFMTWLAMALGLVGCLLREWDRKAEKGAGGC</sequence>
<evidence type="ECO:0000256" key="2">
    <source>
        <dbReference type="ARBA" id="ARBA00022723"/>
    </source>
</evidence>
<evidence type="ECO:0008006" key="13">
    <source>
        <dbReference type="Google" id="ProtNLM"/>
    </source>
</evidence>